<evidence type="ECO:0000256" key="8">
    <source>
        <dbReference type="SAM" id="Coils"/>
    </source>
</evidence>
<proteinExistence type="inferred from homology"/>
<dbReference type="GO" id="GO:0009306">
    <property type="term" value="P:protein secretion"/>
    <property type="evidence" value="ECO:0007669"/>
    <property type="project" value="InterPro"/>
</dbReference>
<evidence type="ECO:0000256" key="3">
    <source>
        <dbReference type="ARBA" id="ARBA00022729"/>
    </source>
</evidence>
<dbReference type="InterPro" id="IPR004846">
    <property type="entry name" value="T2SS/T3SS_dom"/>
</dbReference>
<keyword evidence="3" id="KW-0732">Signal</keyword>
<dbReference type="PANTHER" id="PTHR30604">
    <property type="entry name" value="PROTEIN TRANSPORT PROTEIN HOFQ"/>
    <property type="match status" value="1"/>
</dbReference>
<comment type="subcellular location">
    <subcellularLocation>
        <location evidence="7">Cell outer membrane</location>
    </subcellularLocation>
    <subcellularLocation>
        <location evidence="1">Membrane</location>
    </subcellularLocation>
</comment>
<dbReference type="InterPro" id="IPR001775">
    <property type="entry name" value="GspD/PilQ"/>
</dbReference>
<evidence type="ECO:0000313" key="12">
    <source>
        <dbReference type="EMBL" id="MBG0780033.1"/>
    </source>
</evidence>
<dbReference type="PANTHER" id="PTHR30604:SF1">
    <property type="entry name" value="DNA UTILIZATION PROTEIN HOFQ"/>
    <property type="match status" value="1"/>
</dbReference>
<dbReference type="PRINTS" id="PR01032">
    <property type="entry name" value="PHAGEIV"/>
</dbReference>
<evidence type="ECO:0000256" key="5">
    <source>
        <dbReference type="ARBA" id="ARBA00023237"/>
    </source>
</evidence>
<dbReference type="Pfam" id="PF00263">
    <property type="entry name" value="Secretin"/>
    <property type="match status" value="1"/>
</dbReference>
<accession>A0A931G8S3</accession>
<gene>
    <name evidence="12" type="primary">pilQ</name>
    <name evidence="12" type="ORF">H0S81_08925</name>
</gene>
<keyword evidence="5" id="KW-0998">Cell outer membrane</keyword>
<dbReference type="Gene3D" id="3.30.1370.130">
    <property type="match status" value="1"/>
</dbReference>
<dbReference type="PRINTS" id="PR00811">
    <property type="entry name" value="BCTERIALGSPD"/>
</dbReference>
<evidence type="ECO:0000256" key="7">
    <source>
        <dbReference type="RuleBase" id="RU004004"/>
    </source>
</evidence>
<keyword evidence="2 7" id="KW-0813">Transport</keyword>
<organism evidence="12 13">
    <name type="scientific">Desulfotignum balticum</name>
    <dbReference type="NCBI Taxonomy" id="115781"/>
    <lineage>
        <taxon>Bacteria</taxon>
        <taxon>Pseudomonadati</taxon>
        <taxon>Thermodesulfobacteriota</taxon>
        <taxon>Desulfobacteria</taxon>
        <taxon>Desulfobacterales</taxon>
        <taxon>Desulfobacteraceae</taxon>
        <taxon>Desulfotignum</taxon>
    </lineage>
</organism>
<dbReference type="InterPro" id="IPR051808">
    <property type="entry name" value="Type_IV_pilus_biogenesis"/>
</dbReference>
<dbReference type="InterPro" id="IPR013355">
    <property type="entry name" value="Pilus_4_PilQ"/>
</dbReference>
<evidence type="ECO:0000256" key="4">
    <source>
        <dbReference type="ARBA" id="ARBA00023136"/>
    </source>
</evidence>
<dbReference type="Pfam" id="PF03958">
    <property type="entry name" value="Secretin_N"/>
    <property type="match status" value="1"/>
</dbReference>
<evidence type="ECO:0000256" key="9">
    <source>
        <dbReference type="SAM" id="MobiDB-lite"/>
    </source>
</evidence>
<dbReference type="Gene3D" id="3.30.1370.120">
    <property type="match status" value="1"/>
</dbReference>
<evidence type="ECO:0000256" key="6">
    <source>
        <dbReference type="RuleBase" id="RU004003"/>
    </source>
</evidence>
<comment type="similarity">
    <text evidence="6">Belongs to the bacterial secretin family.</text>
</comment>
<evidence type="ECO:0000259" key="11">
    <source>
        <dbReference type="Pfam" id="PF03958"/>
    </source>
</evidence>
<dbReference type="Proteomes" id="UP000706172">
    <property type="component" value="Unassembled WGS sequence"/>
</dbReference>
<keyword evidence="4" id="KW-0472">Membrane</keyword>
<dbReference type="EMBL" id="JACCQK010000549">
    <property type="protein sequence ID" value="MBG0780033.1"/>
    <property type="molecule type" value="Genomic_DNA"/>
</dbReference>
<evidence type="ECO:0000256" key="2">
    <source>
        <dbReference type="ARBA" id="ARBA00022448"/>
    </source>
</evidence>
<evidence type="ECO:0000256" key="1">
    <source>
        <dbReference type="ARBA" id="ARBA00004370"/>
    </source>
</evidence>
<dbReference type="InterPro" id="IPR005644">
    <property type="entry name" value="NolW-like"/>
</dbReference>
<comment type="caution">
    <text evidence="12">The sequence shown here is derived from an EMBL/GenBank/DDBJ whole genome shotgun (WGS) entry which is preliminary data.</text>
</comment>
<dbReference type="GO" id="GO:0009279">
    <property type="term" value="C:cell outer membrane"/>
    <property type="evidence" value="ECO:0007669"/>
    <property type="project" value="UniProtKB-SubCell"/>
</dbReference>
<dbReference type="AlphaFoldDB" id="A0A931G8S3"/>
<evidence type="ECO:0000259" key="10">
    <source>
        <dbReference type="Pfam" id="PF00263"/>
    </source>
</evidence>
<feature type="domain" description="Type II/III secretion system secretin-like" evidence="10">
    <location>
        <begin position="421"/>
        <end position="580"/>
    </location>
</feature>
<keyword evidence="8" id="KW-0175">Coiled coil</keyword>
<dbReference type="NCBIfam" id="TIGR02515">
    <property type="entry name" value="IV_pilus_PilQ"/>
    <property type="match status" value="1"/>
</dbReference>
<protein>
    <submittedName>
        <fullName evidence="12">Type IV pilus secretin PilQ</fullName>
    </submittedName>
</protein>
<name>A0A931G8S3_9BACT</name>
<reference evidence="12" key="1">
    <citation type="submission" date="2020-07" db="EMBL/GenBank/DDBJ databases">
        <title>Severe corrosion of carbon steel in oil field produced water can be linked to methanogenic archaea containing a special type of NiFe hydrogenase.</title>
        <authorList>
            <person name="Lahme S."/>
            <person name="Mand J."/>
            <person name="Longwell J."/>
            <person name="Smith R."/>
            <person name="Enning D."/>
        </authorList>
    </citation>
    <scope>NUCLEOTIDE SEQUENCE</scope>
    <source>
        <strain evidence="12">MIC098Bin6</strain>
    </source>
</reference>
<sequence length="591" mass="64106">MKYFSTGTETGLMRPGKSHLKYPAFLWIFCLGLILGGCTAAKTSDQSLADSMEKWHQLAKTTYDAAAIPPDTSGSLDPPAAKDPIPPGPAGLQPVLVHDLSSPDDPSGPVPARVRKLPDLPVTMNMNDVSVPVLLRTLAKIADLNMMINEGITGQTQLVVNGSPWNQVFSGLLDAYGLAYEWTGDILQVFSAADFKKRQSLLEARNDYENAKIRQELARSQLAYQKRRQEPLVTKIVTIRYANLESLHQNLNQYLAVARNEKTASPDISSAMLPIGNAASDADTQIRPGEKGSIMMDATSNALIIHASQSDIDQLMPIIQQLDQPSKQVLIEAHIVEVESNTGKALGIQWGGLGNFKTSSDKQISVGGDISPFGQQLQDGTFLNPVDGNVVNLPMVAETGMNLGVMAQKMGSFVLYAQLMALQEQGVLNILSKPSITTQNHQKAIIRSGKEVPYQTVEGTGSDQTVNIEWKEAVIKLEVTPHIIDGQAVRLDILTNKDELDFTASVNGNPTIITKNAETSVTLLDGQTTVIAGLNKEKKSDSEQGVPGLKDMPGLGWLFKSTNNENEKEELLIFITPHILDNQIIAPAKKG</sequence>
<feature type="coiled-coil region" evidence="8">
    <location>
        <begin position="201"/>
        <end position="261"/>
    </location>
</feature>
<feature type="region of interest" description="Disordered" evidence="9">
    <location>
        <begin position="66"/>
        <end position="113"/>
    </location>
</feature>
<dbReference type="InterPro" id="IPR038591">
    <property type="entry name" value="NolW-like_sf"/>
</dbReference>
<feature type="domain" description="NolW-like" evidence="11">
    <location>
        <begin position="234"/>
        <end position="328"/>
    </location>
</feature>
<evidence type="ECO:0000313" key="13">
    <source>
        <dbReference type="Proteomes" id="UP000706172"/>
    </source>
</evidence>